<feature type="domain" description="HTH araC/xylS-type" evidence="4">
    <location>
        <begin position="189"/>
        <end position="290"/>
    </location>
</feature>
<keyword evidence="2" id="KW-0238">DNA-binding</keyword>
<dbReference type="PROSITE" id="PS01124">
    <property type="entry name" value="HTH_ARAC_FAMILY_2"/>
    <property type="match status" value="1"/>
</dbReference>
<name>A0A2A6JEY2_9HYPH</name>
<organism evidence="5 6">
    <name type="scientific">Rhizobium chutanense</name>
    <dbReference type="NCBI Taxonomy" id="2035448"/>
    <lineage>
        <taxon>Bacteria</taxon>
        <taxon>Pseudomonadati</taxon>
        <taxon>Pseudomonadota</taxon>
        <taxon>Alphaproteobacteria</taxon>
        <taxon>Hyphomicrobiales</taxon>
        <taxon>Rhizobiaceae</taxon>
        <taxon>Rhizobium/Agrobacterium group</taxon>
        <taxon>Rhizobium</taxon>
    </lineage>
</organism>
<proteinExistence type="predicted"/>
<accession>A0A2A6JEY2</accession>
<sequence>MDDWSDQVTELADGLAPSVGHHATFAPSVGIFRGETAVRNVPKFMHPGILFVVQGMERLFCDVNVYNADKDHFLLTSAPVAFRIDTDAAAAIPLLAIHVAFDPATAMDIAREITRQDRSTTRPAAICRTCGPMDKPLRDLLGRLLKTLRDPVSCRVLMPGLIRELHFLLLQRDDGPAVLAGLQGQGTRGKVLQTAVELLNRRRTGISIDTVAAAAGLGPSSYHSHFRALFGSTPLDYLKAARLHEARSLLKSPDIGIAAVAQAVGYKGTSQFSREFHRYFGRTARDEQKLLKASESNMDLI</sequence>
<dbReference type="SMART" id="SM00342">
    <property type="entry name" value="HTH_ARAC"/>
    <property type="match status" value="1"/>
</dbReference>
<dbReference type="Gene3D" id="1.10.10.60">
    <property type="entry name" value="Homeodomain-like"/>
    <property type="match status" value="2"/>
</dbReference>
<keyword evidence="3" id="KW-0804">Transcription</keyword>
<dbReference type="InterPro" id="IPR018062">
    <property type="entry name" value="HTH_AraC-typ_CS"/>
</dbReference>
<evidence type="ECO:0000259" key="4">
    <source>
        <dbReference type="PROSITE" id="PS01124"/>
    </source>
</evidence>
<dbReference type="InterPro" id="IPR009057">
    <property type="entry name" value="Homeodomain-like_sf"/>
</dbReference>
<evidence type="ECO:0000256" key="2">
    <source>
        <dbReference type="ARBA" id="ARBA00023125"/>
    </source>
</evidence>
<reference evidence="5 6" key="1">
    <citation type="submission" date="2017-09" db="EMBL/GenBank/DDBJ databases">
        <title>Comparative genomics of rhizobia isolated from Phaseolus vulgaris in China.</title>
        <authorList>
            <person name="Tong W."/>
        </authorList>
    </citation>
    <scope>NUCLEOTIDE SEQUENCE [LARGE SCALE GENOMIC DNA]</scope>
    <source>
        <strain evidence="5 6">C5</strain>
    </source>
</reference>
<dbReference type="GO" id="GO:0043565">
    <property type="term" value="F:sequence-specific DNA binding"/>
    <property type="evidence" value="ECO:0007669"/>
    <property type="project" value="InterPro"/>
</dbReference>
<dbReference type="PANTHER" id="PTHR43436">
    <property type="entry name" value="ARAC-FAMILY TRANSCRIPTIONAL REGULATOR"/>
    <property type="match status" value="1"/>
</dbReference>
<dbReference type="EMBL" id="NWSV01000005">
    <property type="protein sequence ID" value="PDT04482.1"/>
    <property type="molecule type" value="Genomic_DNA"/>
</dbReference>
<comment type="caution">
    <text evidence="5">The sequence shown here is derived from an EMBL/GenBank/DDBJ whole genome shotgun (WGS) entry which is preliminary data.</text>
</comment>
<dbReference type="PANTHER" id="PTHR43436:SF2">
    <property type="entry name" value="ARAC_XYLS FAMILY TRANSCRIPTIONAL REGULATOR"/>
    <property type="match status" value="1"/>
</dbReference>
<dbReference type="InterPro" id="IPR009594">
    <property type="entry name" value="Tscrpt_reg_HTH_AraC_N"/>
</dbReference>
<keyword evidence="6" id="KW-1185">Reference proteome</keyword>
<dbReference type="AlphaFoldDB" id="A0A2A6JEY2"/>
<dbReference type="PROSITE" id="PS00041">
    <property type="entry name" value="HTH_ARAC_FAMILY_1"/>
    <property type="match status" value="1"/>
</dbReference>
<evidence type="ECO:0000256" key="1">
    <source>
        <dbReference type="ARBA" id="ARBA00023015"/>
    </source>
</evidence>
<dbReference type="Pfam" id="PF06719">
    <property type="entry name" value="AraC_N"/>
    <property type="match status" value="1"/>
</dbReference>
<evidence type="ECO:0000313" key="6">
    <source>
        <dbReference type="Proteomes" id="UP000220768"/>
    </source>
</evidence>
<dbReference type="SUPFAM" id="SSF46689">
    <property type="entry name" value="Homeodomain-like"/>
    <property type="match status" value="2"/>
</dbReference>
<dbReference type="InterPro" id="IPR018060">
    <property type="entry name" value="HTH_AraC"/>
</dbReference>
<keyword evidence="1" id="KW-0805">Transcription regulation</keyword>
<protein>
    <submittedName>
        <fullName evidence="5">AraC family transcriptional regulator</fullName>
    </submittedName>
</protein>
<evidence type="ECO:0000313" key="5">
    <source>
        <dbReference type="EMBL" id="PDT04482.1"/>
    </source>
</evidence>
<gene>
    <name evidence="5" type="ORF">CO666_11575</name>
</gene>
<dbReference type="Proteomes" id="UP000220768">
    <property type="component" value="Unassembled WGS sequence"/>
</dbReference>
<dbReference type="GO" id="GO:0003700">
    <property type="term" value="F:DNA-binding transcription factor activity"/>
    <property type="evidence" value="ECO:0007669"/>
    <property type="project" value="InterPro"/>
</dbReference>
<dbReference type="RefSeq" id="WP_097612194.1">
    <property type="nucleotide sequence ID" value="NZ_NWSV01000005.1"/>
</dbReference>
<evidence type="ECO:0000256" key="3">
    <source>
        <dbReference type="ARBA" id="ARBA00023163"/>
    </source>
</evidence>
<dbReference type="Pfam" id="PF12833">
    <property type="entry name" value="HTH_18"/>
    <property type="match status" value="1"/>
</dbReference>